<reference evidence="9" key="1">
    <citation type="submission" date="2016-10" db="EMBL/GenBank/DDBJ databases">
        <authorList>
            <person name="Varghese N."/>
            <person name="Submissions S."/>
        </authorList>
    </citation>
    <scope>NUCLEOTIDE SEQUENCE [LARGE SCALE GENOMIC DNA]</scope>
    <source>
        <strain evidence="9">DSM 18733</strain>
    </source>
</reference>
<dbReference type="PRINTS" id="PR00038">
    <property type="entry name" value="HTHLUXR"/>
</dbReference>
<dbReference type="InterPro" id="IPR001789">
    <property type="entry name" value="Sig_transdc_resp-reg_receiver"/>
</dbReference>
<dbReference type="EMBL" id="FOAF01000001">
    <property type="protein sequence ID" value="SEL07402.1"/>
    <property type="molecule type" value="Genomic_DNA"/>
</dbReference>
<dbReference type="InterPro" id="IPR011006">
    <property type="entry name" value="CheY-like_superfamily"/>
</dbReference>
<evidence type="ECO:0000256" key="3">
    <source>
        <dbReference type="ARBA" id="ARBA00023125"/>
    </source>
</evidence>
<evidence type="ECO:0000256" key="5">
    <source>
        <dbReference type="PROSITE-ProRule" id="PRU00169"/>
    </source>
</evidence>
<dbReference type="PANTHER" id="PTHR43214">
    <property type="entry name" value="TWO-COMPONENT RESPONSE REGULATOR"/>
    <property type="match status" value="1"/>
</dbReference>
<dbReference type="SMART" id="SM00421">
    <property type="entry name" value="HTH_LUXR"/>
    <property type="match status" value="1"/>
</dbReference>
<keyword evidence="1 5" id="KW-0597">Phosphoprotein</keyword>
<dbReference type="CDD" id="cd17535">
    <property type="entry name" value="REC_NarL-like"/>
    <property type="match status" value="1"/>
</dbReference>
<dbReference type="Pfam" id="PF00196">
    <property type="entry name" value="GerE"/>
    <property type="match status" value="1"/>
</dbReference>
<dbReference type="CDD" id="cd06170">
    <property type="entry name" value="LuxR_C_like"/>
    <property type="match status" value="1"/>
</dbReference>
<feature type="domain" description="HTH luxR-type" evidence="6">
    <location>
        <begin position="145"/>
        <end position="210"/>
    </location>
</feature>
<dbReference type="PROSITE" id="PS50110">
    <property type="entry name" value="RESPONSE_REGULATORY"/>
    <property type="match status" value="1"/>
</dbReference>
<feature type="modified residue" description="4-aspartylphosphate" evidence="5">
    <location>
        <position position="59"/>
    </location>
</feature>
<dbReference type="Gene3D" id="3.40.50.2300">
    <property type="match status" value="1"/>
</dbReference>
<name>A0A1H7M8F2_OLID1</name>
<dbReference type="GO" id="GO:0000160">
    <property type="term" value="P:phosphorelay signal transduction system"/>
    <property type="evidence" value="ECO:0007669"/>
    <property type="project" value="InterPro"/>
</dbReference>
<dbReference type="InterPro" id="IPR039420">
    <property type="entry name" value="WalR-like"/>
</dbReference>
<dbReference type="GO" id="GO:0003677">
    <property type="term" value="F:DNA binding"/>
    <property type="evidence" value="ECO:0007669"/>
    <property type="project" value="UniProtKB-KW"/>
</dbReference>
<evidence type="ECO:0000313" key="9">
    <source>
        <dbReference type="Proteomes" id="UP000199421"/>
    </source>
</evidence>
<evidence type="ECO:0000256" key="4">
    <source>
        <dbReference type="ARBA" id="ARBA00023163"/>
    </source>
</evidence>
<keyword evidence="3" id="KW-0238">DNA-binding</keyword>
<dbReference type="PROSITE" id="PS50043">
    <property type="entry name" value="HTH_LUXR_2"/>
    <property type="match status" value="1"/>
</dbReference>
<proteinExistence type="predicted"/>
<sequence length="212" mass="23832">MHYNIMIKVIIIDDHPIVIDGLQNLFFNHADIELVGAYKTGQEALDALKKLETEVILLDINLPDMNGINLCNDLKKLYPQLKIIALSLHNEHAVIRSMLQNGALGYVIKNAPGNEILEAIHEVARGHKYLCSATRATMTNAEADQHITVPLITRREKEVLQLIGKGLTTQQVADKLFISPHTVESHRKKLMEKFEVGNIISVIKLATDYRLL</sequence>
<dbReference type="InterPro" id="IPR016032">
    <property type="entry name" value="Sig_transdc_resp-reg_C-effctor"/>
</dbReference>
<gene>
    <name evidence="8" type="ORF">SAMN05661044_01902</name>
</gene>
<organism evidence="8 9">
    <name type="scientific">Olivibacter domesticus</name>
    <name type="common">Pseudosphingobacterium domesticum</name>
    <dbReference type="NCBI Taxonomy" id="407022"/>
    <lineage>
        <taxon>Bacteria</taxon>
        <taxon>Pseudomonadati</taxon>
        <taxon>Bacteroidota</taxon>
        <taxon>Sphingobacteriia</taxon>
        <taxon>Sphingobacteriales</taxon>
        <taxon>Sphingobacteriaceae</taxon>
        <taxon>Olivibacter</taxon>
    </lineage>
</organism>
<evidence type="ECO:0000256" key="1">
    <source>
        <dbReference type="ARBA" id="ARBA00022553"/>
    </source>
</evidence>
<dbReference type="SUPFAM" id="SSF46894">
    <property type="entry name" value="C-terminal effector domain of the bipartite response regulators"/>
    <property type="match status" value="1"/>
</dbReference>
<evidence type="ECO:0000259" key="6">
    <source>
        <dbReference type="PROSITE" id="PS50043"/>
    </source>
</evidence>
<dbReference type="Pfam" id="PF00072">
    <property type="entry name" value="Response_reg"/>
    <property type="match status" value="1"/>
</dbReference>
<keyword evidence="4" id="KW-0804">Transcription</keyword>
<evidence type="ECO:0000256" key="2">
    <source>
        <dbReference type="ARBA" id="ARBA00023015"/>
    </source>
</evidence>
<dbReference type="GO" id="GO:0006355">
    <property type="term" value="P:regulation of DNA-templated transcription"/>
    <property type="evidence" value="ECO:0007669"/>
    <property type="project" value="InterPro"/>
</dbReference>
<feature type="domain" description="Response regulatory" evidence="7">
    <location>
        <begin position="8"/>
        <end position="124"/>
    </location>
</feature>
<dbReference type="SUPFAM" id="SSF52172">
    <property type="entry name" value="CheY-like"/>
    <property type="match status" value="1"/>
</dbReference>
<keyword evidence="9" id="KW-1185">Reference proteome</keyword>
<dbReference type="STRING" id="407022.SAMN05661044_01902"/>
<dbReference type="Proteomes" id="UP000199421">
    <property type="component" value="Unassembled WGS sequence"/>
</dbReference>
<dbReference type="SMART" id="SM00448">
    <property type="entry name" value="REC"/>
    <property type="match status" value="1"/>
</dbReference>
<evidence type="ECO:0000259" key="7">
    <source>
        <dbReference type="PROSITE" id="PS50110"/>
    </source>
</evidence>
<dbReference type="AlphaFoldDB" id="A0A1H7M8F2"/>
<dbReference type="InterPro" id="IPR000792">
    <property type="entry name" value="Tscrpt_reg_LuxR_C"/>
</dbReference>
<keyword evidence="2" id="KW-0805">Transcription regulation</keyword>
<protein>
    <submittedName>
        <fullName evidence="8">Two component transcriptional regulator, LuxR family</fullName>
    </submittedName>
</protein>
<dbReference type="InterPro" id="IPR058245">
    <property type="entry name" value="NreC/VraR/RcsB-like_REC"/>
</dbReference>
<dbReference type="PANTHER" id="PTHR43214:SF41">
    <property type="entry name" value="NITRATE_NITRITE RESPONSE REGULATOR PROTEIN NARP"/>
    <property type="match status" value="1"/>
</dbReference>
<accession>A0A1H7M8F2</accession>
<evidence type="ECO:0000313" key="8">
    <source>
        <dbReference type="EMBL" id="SEL07402.1"/>
    </source>
</evidence>